<evidence type="ECO:0000256" key="1">
    <source>
        <dbReference type="ARBA" id="ARBA00004370"/>
    </source>
</evidence>
<dbReference type="InterPro" id="IPR034746">
    <property type="entry name" value="POTRA"/>
</dbReference>
<keyword evidence="3 11" id="KW-0132">Cell division</keyword>
<keyword evidence="7" id="KW-0131">Cell cycle</keyword>
<reference evidence="12" key="1">
    <citation type="journal article" date="2019" name="Int. J. Syst. Evol. Microbiol.">
        <title>The Global Catalogue of Microorganisms (GCM) 10K type strain sequencing project: providing services to taxonomists for standard genome sequencing and annotation.</title>
        <authorList>
            <consortium name="The Broad Institute Genomics Platform"/>
            <consortium name="The Broad Institute Genome Sequencing Center for Infectious Disease"/>
            <person name="Wu L."/>
            <person name="Ma J."/>
        </authorList>
    </citation>
    <scope>NUCLEOTIDE SEQUENCE [LARGE SCALE GENOMIC DNA]</scope>
    <source>
        <strain evidence="12">JCM 3369</strain>
    </source>
</reference>
<accession>A0ABW2CN25</accession>
<dbReference type="EMBL" id="JBHSXS010000016">
    <property type="protein sequence ID" value="MFC6882897.1"/>
    <property type="molecule type" value="Genomic_DNA"/>
</dbReference>
<proteinExistence type="predicted"/>
<feature type="compositionally biased region" description="Basic residues" evidence="8">
    <location>
        <begin position="35"/>
        <end position="49"/>
    </location>
</feature>
<dbReference type="GO" id="GO:0051301">
    <property type="term" value="P:cell division"/>
    <property type="evidence" value="ECO:0007669"/>
    <property type="project" value="UniProtKB-KW"/>
</dbReference>
<evidence type="ECO:0000313" key="12">
    <source>
        <dbReference type="Proteomes" id="UP001596380"/>
    </source>
</evidence>
<evidence type="ECO:0000256" key="8">
    <source>
        <dbReference type="SAM" id="MobiDB-lite"/>
    </source>
</evidence>
<dbReference type="Gene3D" id="3.10.20.310">
    <property type="entry name" value="membrane protein fhac"/>
    <property type="match status" value="1"/>
</dbReference>
<sequence>MSKAGTSRTGTGEPAPGPGDGTTGAGGPDAGGGGKGRRGRGGGARAGRRGPGRWKVAFVALLVVAVLAACAWVLLGSRLLVVRHVEVTGTKLAPRDRVVAASGIRLGRPMARLGTGAARGRVQALREVESARIERHWPGTVRIVVRERVPIVTVERGGRFYQLDRNGVTVADGAAPPPGMPALTAAAPGPSDPATLAALRVVVELPGRLRGRLGEVEAATPQSVTLRLSGGLTVVWGAPERADEKVRLIDALRRGAGGRGARTIDVSSPEVVTTR</sequence>
<evidence type="ECO:0000313" key="11">
    <source>
        <dbReference type="EMBL" id="MFC6882897.1"/>
    </source>
</evidence>
<protein>
    <submittedName>
        <fullName evidence="11">Cell division protein FtsQ/DivIB</fullName>
    </submittedName>
</protein>
<dbReference type="Pfam" id="PF08478">
    <property type="entry name" value="POTRA_1"/>
    <property type="match status" value="1"/>
</dbReference>
<evidence type="ECO:0000256" key="6">
    <source>
        <dbReference type="ARBA" id="ARBA00023136"/>
    </source>
</evidence>
<dbReference type="InterPro" id="IPR013685">
    <property type="entry name" value="POTRA_FtsQ_type"/>
</dbReference>
<keyword evidence="4 9" id="KW-0812">Transmembrane</keyword>
<dbReference type="InterPro" id="IPR005548">
    <property type="entry name" value="Cell_div_FtsQ/DivIB_C"/>
</dbReference>
<keyword evidence="5 9" id="KW-1133">Transmembrane helix</keyword>
<keyword evidence="12" id="KW-1185">Reference proteome</keyword>
<evidence type="ECO:0000259" key="10">
    <source>
        <dbReference type="PROSITE" id="PS51779"/>
    </source>
</evidence>
<dbReference type="RefSeq" id="WP_194252512.1">
    <property type="nucleotide sequence ID" value="NZ_JBHSXE010000001.1"/>
</dbReference>
<evidence type="ECO:0000256" key="4">
    <source>
        <dbReference type="ARBA" id="ARBA00022692"/>
    </source>
</evidence>
<evidence type="ECO:0000256" key="9">
    <source>
        <dbReference type="SAM" id="Phobius"/>
    </source>
</evidence>
<name>A0ABW2CN25_9ACTN</name>
<feature type="region of interest" description="Disordered" evidence="8">
    <location>
        <begin position="1"/>
        <end position="49"/>
    </location>
</feature>
<gene>
    <name evidence="11" type="ORF">ACFQKB_24295</name>
</gene>
<dbReference type="PANTHER" id="PTHR37820">
    <property type="entry name" value="CELL DIVISION PROTEIN DIVIB"/>
    <property type="match status" value="1"/>
</dbReference>
<organism evidence="11 12">
    <name type="scientific">Actinomadura yumaensis</name>
    <dbReference type="NCBI Taxonomy" id="111807"/>
    <lineage>
        <taxon>Bacteria</taxon>
        <taxon>Bacillati</taxon>
        <taxon>Actinomycetota</taxon>
        <taxon>Actinomycetes</taxon>
        <taxon>Streptosporangiales</taxon>
        <taxon>Thermomonosporaceae</taxon>
        <taxon>Actinomadura</taxon>
    </lineage>
</organism>
<evidence type="ECO:0000256" key="3">
    <source>
        <dbReference type="ARBA" id="ARBA00022618"/>
    </source>
</evidence>
<keyword evidence="2" id="KW-1003">Cell membrane</keyword>
<feature type="compositionally biased region" description="Gly residues" evidence="8">
    <location>
        <begin position="18"/>
        <end position="34"/>
    </location>
</feature>
<evidence type="ECO:0000256" key="7">
    <source>
        <dbReference type="ARBA" id="ARBA00023306"/>
    </source>
</evidence>
<comment type="caution">
    <text evidence="11">The sequence shown here is derived from an EMBL/GenBank/DDBJ whole genome shotgun (WGS) entry which is preliminary data.</text>
</comment>
<evidence type="ECO:0000256" key="2">
    <source>
        <dbReference type="ARBA" id="ARBA00022475"/>
    </source>
</evidence>
<dbReference type="Pfam" id="PF03799">
    <property type="entry name" value="FtsQ_DivIB_C"/>
    <property type="match status" value="1"/>
</dbReference>
<dbReference type="PROSITE" id="PS51779">
    <property type="entry name" value="POTRA"/>
    <property type="match status" value="1"/>
</dbReference>
<dbReference type="InterPro" id="IPR050487">
    <property type="entry name" value="FtsQ_DivIB"/>
</dbReference>
<dbReference type="PANTHER" id="PTHR37820:SF1">
    <property type="entry name" value="CELL DIVISION PROTEIN FTSQ"/>
    <property type="match status" value="1"/>
</dbReference>
<comment type="subcellular location">
    <subcellularLocation>
        <location evidence="1">Membrane</location>
    </subcellularLocation>
</comment>
<feature type="domain" description="POTRA" evidence="10">
    <location>
        <begin position="80"/>
        <end position="148"/>
    </location>
</feature>
<feature type="transmembrane region" description="Helical" evidence="9">
    <location>
        <begin position="56"/>
        <end position="75"/>
    </location>
</feature>
<keyword evidence="6 9" id="KW-0472">Membrane</keyword>
<dbReference type="Proteomes" id="UP001596380">
    <property type="component" value="Unassembled WGS sequence"/>
</dbReference>
<evidence type="ECO:0000256" key="5">
    <source>
        <dbReference type="ARBA" id="ARBA00022989"/>
    </source>
</evidence>